<feature type="domain" description="Aminoglycoside phosphotransferase" evidence="1">
    <location>
        <begin position="123"/>
        <end position="271"/>
    </location>
</feature>
<dbReference type="Pfam" id="PF13671">
    <property type="entry name" value="AAA_33"/>
    <property type="match status" value="1"/>
</dbReference>
<sequence length="513" mass="56291">MSQADTIAFLRSGRAFEDDGPVEIIETHGAYVFLSGDTALKLKRAVTYDYMDLSTVELRRKMLERELELNSPAAPGIYRDVLPVIRAPDGLSLGGEGEIADWVLRMWRFPAENEMDGIARRGELDDTLASATGEAIAAYHRNAPLRDTSGHRLVSDILSELIRVFAEFQGTPGTERVADWIEAAGRQLDAVGSLLDARGRDGHVRRVHGDLHLRNLVVLDGRPLLYDALEFDETLGTCDVLYDVAFLVMDLCHRGLPRQACRVLDAWLREARGSEDSGLRALPLFLSVRAAIRAMVSLQTDAARAGPGRSSSEVASYLDLALSALRPPPPQLIAVGGYSGSGKSVLARAIAPEFRPLPGAVLLSSDLERKAGLPHQARLDQKEYDAAPRTAVYHRMFDRAAVLLAAGHSVILDATFLDPELRCQARAIAHRLHLPFRTFWLDAPPQILKRRLESRVGDASDANVAVLERQLAAGHGTLSWTRLDASGNRESVLAAAQRGLSRRPRDLETDCRT</sequence>
<accession>A0A5J5GF85</accession>
<keyword evidence="3" id="KW-1185">Reference proteome</keyword>
<dbReference type="Proteomes" id="UP000326554">
    <property type="component" value="Unassembled WGS sequence"/>
</dbReference>
<reference evidence="2 3" key="1">
    <citation type="submission" date="2019-09" db="EMBL/GenBank/DDBJ databases">
        <authorList>
            <person name="Park J.-S."/>
            <person name="Choi H.-J."/>
        </authorList>
    </citation>
    <scope>NUCLEOTIDE SEQUENCE [LARGE SCALE GENOMIC DNA]</scope>
    <source>
        <strain evidence="2 3">176SS1-4</strain>
    </source>
</reference>
<gene>
    <name evidence="2" type="ORF">F3S47_13005</name>
</gene>
<dbReference type="InterPro" id="IPR027417">
    <property type="entry name" value="P-loop_NTPase"/>
</dbReference>
<dbReference type="PANTHER" id="PTHR43883:SF1">
    <property type="entry name" value="GLUCONOKINASE"/>
    <property type="match status" value="1"/>
</dbReference>
<organism evidence="2 3">
    <name type="scientific">Histidinibacterium aquaticum</name>
    <dbReference type="NCBI Taxonomy" id="2613962"/>
    <lineage>
        <taxon>Bacteria</taxon>
        <taxon>Pseudomonadati</taxon>
        <taxon>Pseudomonadota</taxon>
        <taxon>Alphaproteobacteria</taxon>
        <taxon>Rhodobacterales</taxon>
        <taxon>Paracoccaceae</taxon>
        <taxon>Histidinibacterium</taxon>
    </lineage>
</organism>
<dbReference type="RefSeq" id="WP_150445715.1">
    <property type="nucleotide sequence ID" value="NZ_VYQE01000004.1"/>
</dbReference>
<dbReference type="EMBL" id="VYQE01000004">
    <property type="protein sequence ID" value="KAA9006697.1"/>
    <property type="molecule type" value="Genomic_DNA"/>
</dbReference>
<dbReference type="Pfam" id="PF01636">
    <property type="entry name" value="APH"/>
    <property type="match status" value="1"/>
</dbReference>
<dbReference type="Gene3D" id="3.40.50.300">
    <property type="entry name" value="P-loop containing nucleotide triphosphate hydrolases"/>
    <property type="match status" value="1"/>
</dbReference>
<dbReference type="InterPro" id="IPR011009">
    <property type="entry name" value="Kinase-like_dom_sf"/>
</dbReference>
<evidence type="ECO:0000313" key="2">
    <source>
        <dbReference type="EMBL" id="KAA9006697.1"/>
    </source>
</evidence>
<comment type="caution">
    <text evidence="2">The sequence shown here is derived from an EMBL/GenBank/DDBJ whole genome shotgun (WGS) entry which is preliminary data.</text>
</comment>
<dbReference type="InterPro" id="IPR002575">
    <property type="entry name" value="Aminoglycoside_PTrfase"/>
</dbReference>
<dbReference type="InterPro" id="IPR052732">
    <property type="entry name" value="Cell-binding_unc_protein"/>
</dbReference>
<dbReference type="PANTHER" id="PTHR43883">
    <property type="entry name" value="SLR0207 PROTEIN"/>
    <property type="match status" value="1"/>
</dbReference>
<name>A0A5J5GF85_9RHOB</name>
<dbReference type="SUPFAM" id="SSF56112">
    <property type="entry name" value="Protein kinase-like (PK-like)"/>
    <property type="match status" value="1"/>
</dbReference>
<dbReference type="AlphaFoldDB" id="A0A5J5GF85"/>
<dbReference type="Gene3D" id="3.90.1200.10">
    <property type="match status" value="1"/>
</dbReference>
<protein>
    <submittedName>
        <fullName evidence="2">AAA family ATPase</fullName>
    </submittedName>
</protein>
<proteinExistence type="predicted"/>
<evidence type="ECO:0000259" key="1">
    <source>
        <dbReference type="Pfam" id="PF01636"/>
    </source>
</evidence>
<dbReference type="SUPFAM" id="SSF52540">
    <property type="entry name" value="P-loop containing nucleoside triphosphate hydrolases"/>
    <property type="match status" value="1"/>
</dbReference>
<evidence type="ECO:0000313" key="3">
    <source>
        <dbReference type="Proteomes" id="UP000326554"/>
    </source>
</evidence>